<gene>
    <name evidence="1" type="ORF">SAMN04487931_10889</name>
</gene>
<evidence type="ECO:0008006" key="3">
    <source>
        <dbReference type="Google" id="ProtNLM"/>
    </source>
</evidence>
<dbReference type="EMBL" id="FNLL01000008">
    <property type="protein sequence ID" value="SDU41938.1"/>
    <property type="molecule type" value="Genomic_DNA"/>
</dbReference>
<proteinExistence type="predicted"/>
<accession>A0A1H2IDL5</accession>
<keyword evidence="2" id="KW-1185">Reference proteome</keyword>
<name>A0A1H2IDL5_9BACT</name>
<sequence length="328" mass="38896">MTLHQKNNEGLNNQLIKSCVSNNYLYKFKKIKFYTSIDFIIFSIKYDYNLLLKILTEIMVKSSSPTFYKTPSSLVKVYNFTFNNRMYKIKYIHFFKGNYIWLRIDDPDALLLQHFSNLLHPIQHHVAMLECTVDFYGPNIHTLYSALKSKYVLSHSSRSKPLNLNYDDTEYAGNPRSTKSKALRLYKKEDDNGNIKYARLEIVYKRNWLKNKKIISIRDVLKMDCDTVYQPLKFKIFNHHRFIKNYVRRMEKGIFVCKANILEVLETIDKLTRMKNISSVDKFAKCFISYSCCETHLFETAFKALLTGKLFLNGKIFEMPSEFLFDDF</sequence>
<evidence type="ECO:0000313" key="1">
    <source>
        <dbReference type="EMBL" id="SDU41938.1"/>
    </source>
</evidence>
<reference evidence="2" key="1">
    <citation type="submission" date="2016-10" db="EMBL/GenBank/DDBJ databases">
        <authorList>
            <person name="Varghese N."/>
            <person name="Submissions S."/>
        </authorList>
    </citation>
    <scope>NUCLEOTIDE SEQUENCE [LARGE SCALE GENOMIC DNA]</scope>
    <source>
        <strain evidence="2">DSM 3384</strain>
    </source>
</reference>
<dbReference type="Proteomes" id="UP000199608">
    <property type="component" value="Unassembled WGS sequence"/>
</dbReference>
<organism evidence="1 2">
    <name type="scientific">Desulfobacula phenolica</name>
    <dbReference type="NCBI Taxonomy" id="90732"/>
    <lineage>
        <taxon>Bacteria</taxon>
        <taxon>Pseudomonadati</taxon>
        <taxon>Thermodesulfobacteriota</taxon>
        <taxon>Desulfobacteria</taxon>
        <taxon>Desulfobacterales</taxon>
        <taxon>Desulfobacteraceae</taxon>
        <taxon>Desulfobacula</taxon>
    </lineage>
</organism>
<protein>
    <recommendedName>
        <fullName evidence="3">Replication initiation factor</fullName>
    </recommendedName>
</protein>
<dbReference type="AlphaFoldDB" id="A0A1H2IDL5"/>
<evidence type="ECO:0000313" key="2">
    <source>
        <dbReference type="Proteomes" id="UP000199608"/>
    </source>
</evidence>